<dbReference type="Proteomes" id="UP000199208">
    <property type="component" value="Unassembled WGS sequence"/>
</dbReference>
<evidence type="ECO:0000256" key="2">
    <source>
        <dbReference type="ARBA" id="ARBA00004496"/>
    </source>
</evidence>
<comment type="similarity">
    <text evidence="4 12 13">Belongs to the HisA/HisF family.</text>
</comment>
<evidence type="ECO:0000256" key="5">
    <source>
        <dbReference type="ARBA" id="ARBA00012550"/>
    </source>
</evidence>
<name>A0A1G5RXL8_9FIRM</name>
<dbReference type="InterPro" id="IPR013785">
    <property type="entry name" value="Aldolase_TIM"/>
</dbReference>
<dbReference type="NCBIfam" id="TIGR00007">
    <property type="entry name" value="1-(5-phosphoribosyl)-5-[(5-phosphoribosylamino)methylideneamino]imidazole-4-carboxamide isomerase"/>
    <property type="match status" value="1"/>
</dbReference>
<proteinExistence type="inferred from homology"/>
<dbReference type="GO" id="GO:0003949">
    <property type="term" value="F:1-(5-phosphoribosyl)-5-[(5-phosphoribosylamino)methylideneamino]imidazole-4-carboxamide isomerase activity"/>
    <property type="evidence" value="ECO:0007669"/>
    <property type="project" value="UniProtKB-UniRule"/>
</dbReference>
<dbReference type="OrthoDB" id="9807749at2"/>
<dbReference type="PANTHER" id="PTHR43090:SF2">
    <property type="entry name" value="1-(5-PHOSPHORIBOSYL)-5-[(5-PHOSPHORIBOSYLAMINO)METHYLIDENEAMINO] IMIDAZOLE-4-CARBOXAMIDE ISOMERASE"/>
    <property type="match status" value="1"/>
</dbReference>
<protein>
    <recommendedName>
        <fullName evidence="6 12">1-(5-phosphoribosyl)-5-[(5-phosphoribosylamino)methylideneamino] imidazole-4-carboxamide isomerase</fullName>
        <ecNumber evidence="5 12">5.3.1.16</ecNumber>
    </recommendedName>
    <alternativeName>
        <fullName evidence="11 12">Phosphoribosylformimino-5-aminoimidazole carboxamide ribotide isomerase</fullName>
    </alternativeName>
</protein>
<dbReference type="EC" id="5.3.1.16" evidence="5 12"/>
<evidence type="ECO:0000256" key="14">
    <source>
        <dbReference type="RuleBase" id="RU003658"/>
    </source>
</evidence>
<gene>
    <name evidence="12" type="primary">hisA</name>
    <name evidence="15" type="ORF">SAMN03080599_01490</name>
</gene>
<evidence type="ECO:0000256" key="11">
    <source>
        <dbReference type="ARBA" id="ARBA00030547"/>
    </source>
</evidence>
<dbReference type="FunFam" id="3.20.20.70:FF:000009">
    <property type="entry name" value="1-(5-phosphoribosyl)-5-[(5-phosphoribosylamino)methylideneamino] imidazole-4-carboxamide isomerase"/>
    <property type="match status" value="1"/>
</dbReference>
<dbReference type="AlphaFoldDB" id="A0A1G5RXL8"/>
<feature type="active site" description="Proton acceptor" evidence="12">
    <location>
        <position position="8"/>
    </location>
</feature>
<dbReference type="InterPro" id="IPR044524">
    <property type="entry name" value="Isoase_HisA-like"/>
</dbReference>
<dbReference type="PANTHER" id="PTHR43090">
    <property type="entry name" value="1-(5-PHOSPHORIBOSYL)-5-[(5-PHOSPHORIBOSYLAMINO)METHYLIDENEAMINO] IMIDAZOLE-4-CARBOXAMIDE ISOMERASE"/>
    <property type="match status" value="1"/>
</dbReference>
<evidence type="ECO:0000256" key="12">
    <source>
        <dbReference type="HAMAP-Rule" id="MF_01014"/>
    </source>
</evidence>
<evidence type="ECO:0000256" key="7">
    <source>
        <dbReference type="ARBA" id="ARBA00022490"/>
    </source>
</evidence>
<evidence type="ECO:0000256" key="8">
    <source>
        <dbReference type="ARBA" id="ARBA00022605"/>
    </source>
</evidence>
<dbReference type="HAMAP" id="MF_01014">
    <property type="entry name" value="HisA"/>
    <property type="match status" value="1"/>
</dbReference>
<feature type="active site" description="Proton donor" evidence="12">
    <location>
        <position position="131"/>
    </location>
</feature>
<sequence length="237" mass="25157">MRIYPAIDISGGACVRLFQGDFGQKTVYNSDPVAVAKDLKEKGAQRLHVVNLDGSVEGCITEAMKGMIRGIKAAAGVPLQFGGGIRTMEDLEAVFEAGADKAILGTSGALDTPFLEAVLARFGDKIVLSIDARDGYVATRGWLDTEKITAVELAEKAERLGVAAVVHTDIARDGAMKGPNVEAYRKMREVYTGILIGSGGISKLEDLEALKAVGVEDAIVGKAIYEGALEIRRCEEV</sequence>
<dbReference type="Pfam" id="PF00977">
    <property type="entry name" value="His_biosynth"/>
    <property type="match status" value="1"/>
</dbReference>
<keyword evidence="7 12" id="KW-0963">Cytoplasm</keyword>
<evidence type="ECO:0000313" key="15">
    <source>
        <dbReference type="EMBL" id="SCZ78885.1"/>
    </source>
</evidence>
<dbReference type="GO" id="GO:0005737">
    <property type="term" value="C:cytoplasm"/>
    <property type="evidence" value="ECO:0007669"/>
    <property type="project" value="UniProtKB-SubCell"/>
</dbReference>
<evidence type="ECO:0000256" key="10">
    <source>
        <dbReference type="ARBA" id="ARBA00023235"/>
    </source>
</evidence>
<dbReference type="InterPro" id="IPR006062">
    <property type="entry name" value="His_biosynth"/>
</dbReference>
<keyword evidence="9 12" id="KW-0368">Histidine biosynthesis</keyword>
<dbReference type="InterPro" id="IPR023016">
    <property type="entry name" value="HisA/PriA"/>
</dbReference>
<comment type="catalytic activity">
    <reaction evidence="1 12 14">
        <text>1-(5-phospho-beta-D-ribosyl)-5-[(5-phospho-beta-D-ribosylamino)methylideneamino]imidazole-4-carboxamide = 5-[(5-phospho-1-deoxy-D-ribulos-1-ylimino)methylamino]-1-(5-phospho-beta-D-ribosyl)imidazole-4-carboxamide</text>
        <dbReference type="Rhea" id="RHEA:15469"/>
        <dbReference type="ChEBI" id="CHEBI:58435"/>
        <dbReference type="ChEBI" id="CHEBI:58525"/>
        <dbReference type="EC" id="5.3.1.16"/>
    </reaction>
</comment>
<dbReference type="RefSeq" id="WP_092590254.1">
    <property type="nucleotide sequence ID" value="NZ_FMWL01000005.1"/>
</dbReference>
<dbReference type="GO" id="GO:0000162">
    <property type="term" value="P:L-tryptophan biosynthetic process"/>
    <property type="evidence" value="ECO:0007669"/>
    <property type="project" value="TreeGrafter"/>
</dbReference>
<evidence type="ECO:0000256" key="3">
    <source>
        <dbReference type="ARBA" id="ARBA00005133"/>
    </source>
</evidence>
<dbReference type="EMBL" id="FMWL01000005">
    <property type="protein sequence ID" value="SCZ78885.1"/>
    <property type="molecule type" value="Genomic_DNA"/>
</dbReference>
<comment type="subcellular location">
    <subcellularLocation>
        <location evidence="2 12 14">Cytoplasm</location>
    </subcellularLocation>
</comment>
<dbReference type="SUPFAM" id="SSF51366">
    <property type="entry name" value="Ribulose-phoshate binding barrel"/>
    <property type="match status" value="1"/>
</dbReference>
<dbReference type="UniPathway" id="UPA00031">
    <property type="reaction ID" value="UER00009"/>
</dbReference>
<keyword evidence="16" id="KW-1185">Reference proteome</keyword>
<comment type="pathway">
    <text evidence="3 12 14">Amino-acid biosynthesis; L-histidine biosynthesis; L-histidine from 5-phospho-alpha-D-ribose 1-diphosphate: step 4/9.</text>
</comment>
<reference evidence="15 16" key="1">
    <citation type="submission" date="2016-10" db="EMBL/GenBank/DDBJ databases">
        <authorList>
            <person name="de Groot N.N."/>
        </authorList>
    </citation>
    <scope>NUCLEOTIDE SEQUENCE [LARGE SCALE GENOMIC DNA]</scope>
    <source>
        <strain evidence="15 16">DSM 2784</strain>
    </source>
</reference>
<dbReference type="InterPro" id="IPR006063">
    <property type="entry name" value="HisA_bact_arch"/>
</dbReference>
<dbReference type="CDD" id="cd04732">
    <property type="entry name" value="HisA"/>
    <property type="match status" value="1"/>
</dbReference>
<evidence type="ECO:0000256" key="9">
    <source>
        <dbReference type="ARBA" id="ARBA00023102"/>
    </source>
</evidence>
<dbReference type="GO" id="GO:0000105">
    <property type="term" value="P:L-histidine biosynthetic process"/>
    <property type="evidence" value="ECO:0007669"/>
    <property type="project" value="UniProtKB-UniRule"/>
</dbReference>
<keyword evidence="10 12" id="KW-0413">Isomerase</keyword>
<accession>A0A1G5RXL8</accession>
<keyword evidence="8 12" id="KW-0028">Amino-acid biosynthesis</keyword>
<evidence type="ECO:0000256" key="6">
    <source>
        <dbReference type="ARBA" id="ARBA00018464"/>
    </source>
</evidence>
<evidence type="ECO:0000256" key="13">
    <source>
        <dbReference type="RuleBase" id="RU003657"/>
    </source>
</evidence>
<organism evidence="15 16">
    <name type="scientific">Acidaminobacter hydrogenoformans DSM 2784</name>
    <dbReference type="NCBI Taxonomy" id="1120920"/>
    <lineage>
        <taxon>Bacteria</taxon>
        <taxon>Bacillati</taxon>
        <taxon>Bacillota</taxon>
        <taxon>Clostridia</taxon>
        <taxon>Peptostreptococcales</taxon>
        <taxon>Acidaminobacteraceae</taxon>
        <taxon>Acidaminobacter</taxon>
    </lineage>
</organism>
<dbReference type="STRING" id="1120920.SAMN03080599_01490"/>
<dbReference type="Gene3D" id="3.20.20.70">
    <property type="entry name" value="Aldolase class I"/>
    <property type="match status" value="1"/>
</dbReference>
<evidence type="ECO:0000313" key="16">
    <source>
        <dbReference type="Proteomes" id="UP000199208"/>
    </source>
</evidence>
<dbReference type="InterPro" id="IPR011060">
    <property type="entry name" value="RibuloseP-bd_barrel"/>
</dbReference>
<evidence type="ECO:0000256" key="1">
    <source>
        <dbReference type="ARBA" id="ARBA00000901"/>
    </source>
</evidence>
<evidence type="ECO:0000256" key="4">
    <source>
        <dbReference type="ARBA" id="ARBA00009667"/>
    </source>
</evidence>